<comment type="caution">
    <text evidence="3">The sequence shown here is derived from an EMBL/GenBank/DDBJ whole genome shotgun (WGS) entry which is preliminary data.</text>
</comment>
<dbReference type="STRING" id="1817867.A3F83_04810"/>
<dbReference type="Pfam" id="PF01408">
    <property type="entry name" value="GFO_IDH_MocA"/>
    <property type="match status" value="1"/>
</dbReference>
<accession>A0A1F5YZ81</accession>
<dbReference type="GO" id="GO:0000166">
    <property type="term" value="F:nucleotide binding"/>
    <property type="evidence" value="ECO:0007669"/>
    <property type="project" value="InterPro"/>
</dbReference>
<gene>
    <name evidence="3" type="ORF">A3F83_04810</name>
</gene>
<reference evidence="3 4" key="1">
    <citation type="journal article" date="2016" name="Nat. Commun.">
        <title>Thousands of microbial genomes shed light on interconnected biogeochemical processes in an aquifer system.</title>
        <authorList>
            <person name="Anantharaman K."/>
            <person name="Brown C.T."/>
            <person name="Hug L.A."/>
            <person name="Sharon I."/>
            <person name="Castelle C.J."/>
            <person name="Probst A.J."/>
            <person name="Thomas B.C."/>
            <person name="Singh A."/>
            <person name="Wilkins M.J."/>
            <person name="Karaoz U."/>
            <person name="Brodie E.L."/>
            <person name="Williams K.H."/>
            <person name="Hubbard S.S."/>
            <person name="Banfield J.F."/>
        </authorList>
    </citation>
    <scope>NUCLEOTIDE SEQUENCE [LARGE SCALE GENOMIC DNA]</scope>
</reference>
<organism evidence="3 4">
    <name type="scientific">Candidatus Glassbacteria bacterium RIFCSPLOWO2_12_FULL_58_11</name>
    <dbReference type="NCBI Taxonomy" id="1817867"/>
    <lineage>
        <taxon>Bacteria</taxon>
        <taxon>Candidatus Glassiibacteriota</taxon>
    </lineage>
</organism>
<sequence length="333" mass="36327">MTRIKTAVVGVGHLGSQHARIYSQLPAAELTGVYDIDRPRAEECARSLRVRAFESLEECTQAAEAVSLAVPTDQHYRIGRTLLERGVNLLVEKPITEKEAHAQELVELARKQGLVLAVGHVERFNPALVAAAESIGEARFVESERLAPFNPRGTEVPVVLDLMIHDIDIILSLIRRPVVEIKAVGVPVFTSSVDIANARLIFEGGAVANVSASRVSLKKFRKMRFFSSDSYVSVDMLKRAATCYRKRPGVEISLDRSSGARALPDMLSLLDVKKLRCDKKREPLALELENFLACAAGGGNPVVSGQDGLQALRVADRIMEAIAQSLAEVKKGL</sequence>
<evidence type="ECO:0000259" key="1">
    <source>
        <dbReference type="Pfam" id="PF01408"/>
    </source>
</evidence>
<evidence type="ECO:0000313" key="3">
    <source>
        <dbReference type="EMBL" id="OGG05425.1"/>
    </source>
</evidence>
<dbReference type="InterPro" id="IPR051450">
    <property type="entry name" value="Gfo/Idh/MocA_Oxidoreductases"/>
</dbReference>
<dbReference type="InterPro" id="IPR000683">
    <property type="entry name" value="Gfo/Idh/MocA-like_OxRdtase_N"/>
</dbReference>
<feature type="domain" description="Gfo/Idh/MocA-like oxidoreductase N-terminal" evidence="1">
    <location>
        <begin position="4"/>
        <end position="120"/>
    </location>
</feature>
<dbReference type="Gene3D" id="3.40.50.720">
    <property type="entry name" value="NAD(P)-binding Rossmann-like Domain"/>
    <property type="match status" value="1"/>
</dbReference>
<dbReference type="InterPro" id="IPR055170">
    <property type="entry name" value="GFO_IDH_MocA-like_dom"/>
</dbReference>
<name>A0A1F5YZ81_9BACT</name>
<dbReference type="EMBL" id="MFIX01000052">
    <property type="protein sequence ID" value="OGG05425.1"/>
    <property type="molecule type" value="Genomic_DNA"/>
</dbReference>
<protein>
    <submittedName>
        <fullName evidence="3">Uncharacterized protein</fullName>
    </submittedName>
</protein>
<dbReference type="Gene3D" id="3.30.360.10">
    <property type="entry name" value="Dihydrodipicolinate Reductase, domain 2"/>
    <property type="match status" value="1"/>
</dbReference>
<dbReference type="SUPFAM" id="SSF51735">
    <property type="entry name" value="NAD(P)-binding Rossmann-fold domains"/>
    <property type="match status" value="1"/>
</dbReference>
<dbReference type="PANTHER" id="PTHR43377">
    <property type="entry name" value="BILIVERDIN REDUCTASE A"/>
    <property type="match status" value="1"/>
</dbReference>
<evidence type="ECO:0000313" key="4">
    <source>
        <dbReference type="Proteomes" id="UP000179129"/>
    </source>
</evidence>
<proteinExistence type="predicted"/>
<dbReference type="AlphaFoldDB" id="A0A1F5YZ81"/>
<dbReference type="SUPFAM" id="SSF55347">
    <property type="entry name" value="Glyceraldehyde-3-phosphate dehydrogenase-like, C-terminal domain"/>
    <property type="match status" value="1"/>
</dbReference>
<dbReference type="InterPro" id="IPR036291">
    <property type="entry name" value="NAD(P)-bd_dom_sf"/>
</dbReference>
<dbReference type="PANTHER" id="PTHR43377:SF1">
    <property type="entry name" value="BILIVERDIN REDUCTASE A"/>
    <property type="match status" value="1"/>
</dbReference>
<feature type="domain" description="GFO/IDH/MocA-like oxidoreductase" evidence="2">
    <location>
        <begin position="133"/>
        <end position="219"/>
    </location>
</feature>
<evidence type="ECO:0000259" key="2">
    <source>
        <dbReference type="Pfam" id="PF22725"/>
    </source>
</evidence>
<dbReference type="Pfam" id="PF22725">
    <property type="entry name" value="GFO_IDH_MocA_C3"/>
    <property type="match status" value="1"/>
</dbReference>
<dbReference type="Proteomes" id="UP000179129">
    <property type="component" value="Unassembled WGS sequence"/>
</dbReference>